<keyword evidence="4 5" id="KW-0472">Membrane</keyword>
<dbReference type="SUPFAM" id="SSF90123">
    <property type="entry name" value="ABC transporter transmembrane region"/>
    <property type="match status" value="1"/>
</dbReference>
<evidence type="ECO:0000256" key="2">
    <source>
        <dbReference type="ARBA" id="ARBA00022692"/>
    </source>
</evidence>
<comment type="caution">
    <text evidence="7">The sequence shown here is derived from an EMBL/GenBank/DDBJ whole genome shotgun (WGS) entry which is preliminary data.</text>
</comment>
<feature type="transmembrane region" description="Helical" evidence="5">
    <location>
        <begin position="53"/>
        <end position="78"/>
    </location>
</feature>
<proteinExistence type="predicted"/>
<evidence type="ECO:0000256" key="3">
    <source>
        <dbReference type="ARBA" id="ARBA00022989"/>
    </source>
</evidence>
<evidence type="ECO:0000259" key="6">
    <source>
        <dbReference type="PROSITE" id="PS50929"/>
    </source>
</evidence>
<dbReference type="InterPro" id="IPR036640">
    <property type="entry name" value="ABC1_TM_sf"/>
</dbReference>
<dbReference type="PROSITE" id="PS50929">
    <property type="entry name" value="ABC_TM1F"/>
    <property type="match status" value="1"/>
</dbReference>
<comment type="subcellular location">
    <subcellularLocation>
        <location evidence="1">Cell membrane</location>
        <topology evidence="1">Multi-pass membrane protein</topology>
    </subcellularLocation>
</comment>
<dbReference type="GO" id="GO:0140359">
    <property type="term" value="F:ABC-type transporter activity"/>
    <property type="evidence" value="ECO:0007669"/>
    <property type="project" value="InterPro"/>
</dbReference>
<evidence type="ECO:0000256" key="4">
    <source>
        <dbReference type="ARBA" id="ARBA00023136"/>
    </source>
</evidence>
<organism evidence="7 8">
    <name type="scientific">Lacticaseibacillus paracasei subsp. paracasei Lpp126</name>
    <dbReference type="NCBI Taxonomy" id="1256206"/>
    <lineage>
        <taxon>Bacteria</taxon>
        <taxon>Bacillati</taxon>
        <taxon>Bacillota</taxon>
        <taxon>Bacilli</taxon>
        <taxon>Lactobacillales</taxon>
        <taxon>Lactobacillaceae</taxon>
        <taxon>Lacticaseibacillus</taxon>
    </lineage>
</organism>
<protein>
    <submittedName>
        <fullName evidence="7">Multidrug ABC transporter ATPase/permease</fullName>
    </submittedName>
</protein>
<feature type="domain" description="ABC transmembrane type-1" evidence="6">
    <location>
        <begin position="18"/>
        <end position="96"/>
    </location>
</feature>
<dbReference type="InterPro" id="IPR011527">
    <property type="entry name" value="ABC1_TM_dom"/>
</dbReference>
<keyword evidence="2 5" id="KW-0812">Transmembrane</keyword>
<evidence type="ECO:0000256" key="5">
    <source>
        <dbReference type="SAM" id="Phobius"/>
    </source>
</evidence>
<name>S2RXT3_LACPA</name>
<dbReference type="GO" id="GO:0005886">
    <property type="term" value="C:plasma membrane"/>
    <property type="evidence" value="ECO:0007669"/>
    <property type="project" value="UniProtKB-SubCell"/>
</dbReference>
<evidence type="ECO:0000313" key="8">
    <source>
        <dbReference type="Proteomes" id="UP000014243"/>
    </source>
</evidence>
<dbReference type="AlphaFoldDB" id="S2RXT3"/>
<evidence type="ECO:0000256" key="1">
    <source>
        <dbReference type="ARBA" id="ARBA00004651"/>
    </source>
</evidence>
<feature type="transmembrane region" description="Helical" evidence="5">
    <location>
        <begin position="12"/>
        <end position="33"/>
    </location>
</feature>
<accession>S2RXT3</accession>
<dbReference type="GO" id="GO:0005524">
    <property type="term" value="F:ATP binding"/>
    <property type="evidence" value="ECO:0007669"/>
    <property type="project" value="InterPro"/>
</dbReference>
<keyword evidence="3 5" id="KW-1133">Transmembrane helix</keyword>
<sequence length="113" mass="12322">MLKILFDHMHGWARVSFFLAPLAIMGEALLDLQQPTLMASIVDVGLAKKDMTYVWHTAILMAVIAIAAFALGAICNAFSSYAALKMGQNLRTHLLAISLADRDPQALKPEHSS</sequence>
<dbReference type="Proteomes" id="UP000014243">
    <property type="component" value="Unassembled WGS sequence"/>
</dbReference>
<evidence type="ECO:0000313" key="7">
    <source>
        <dbReference type="EMBL" id="EPC81934.1"/>
    </source>
</evidence>
<reference evidence="7 8" key="1">
    <citation type="journal article" date="2013" name="PLoS ONE">
        <title>Lactobacillus paracasei comparative genomics: towards species pan-genome definition and exploitation of diversity.</title>
        <authorList>
            <person name="Smokvina T."/>
            <person name="Wels M."/>
            <person name="Polka J."/>
            <person name="Chervaux C."/>
            <person name="Brisse S."/>
            <person name="Boekhorst J."/>
            <person name="van Hylckama Vlieg J.E."/>
            <person name="Siezen R.J."/>
        </authorList>
    </citation>
    <scope>NUCLEOTIDE SEQUENCE [LARGE SCALE GENOMIC DNA]</scope>
    <source>
        <strain evidence="7 8">Lpp126</strain>
    </source>
</reference>
<dbReference type="EMBL" id="ANKC01000363">
    <property type="protein sequence ID" value="EPC81934.1"/>
    <property type="molecule type" value="Genomic_DNA"/>
</dbReference>
<feature type="non-terminal residue" evidence="7">
    <location>
        <position position="113"/>
    </location>
</feature>
<gene>
    <name evidence="7" type="ORF">Lpp126_05375</name>
</gene>
<dbReference type="Gene3D" id="1.20.1560.10">
    <property type="entry name" value="ABC transporter type 1, transmembrane domain"/>
    <property type="match status" value="1"/>
</dbReference>